<keyword evidence="4" id="KW-1185">Reference proteome</keyword>
<dbReference type="InterPro" id="IPR050483">
    <property type="entry name" value="CoA-transferase_III_domain"/>
</dbReference>
<keyword evidence="1 3" id="KW-0808">Transferase</keyword>
<sequence>MPGALEGTTVISLEQAVAAPLATSRLADAGARVIKLERPEGDFARGYDDYVRGLSSYFIWNNRGKQSCTVDLRQPDDLALVESMLASADVFVQNLAPGATDRLGIGSADLRRRFPRLIVCDIGGYAPGTPDHERKAYDLLIQAEAGLAGVTGSATSGPARVGISISDIATGQGAYAAILEALIMRSRTGDGAHLQLSLFDTLAEYMNVPYLARHYGGKEPRRLGLAHPSIAPYGLFQVSDGEILIAVQNDREWVVFCDSVLGQPAVATDARFERNVLRINNREPLDACVQAILATHTMSGLCELLDRVRIAYGRVSTMADLAVHRSATKVPVETAVGQVELFAPPVTVNGKRPVLGRVPALGEHDVALRREFGPPDTADPKRIGSAAP</sequence>
<feature type="compositionally biased region" description="Basic and acidic residues" evidence="2">
    <location>
        <begin position="368"/>
        <end position="382"/>
    </location>
</feature>
<organism evidence="3 4">
    <name type="scientific">Mesorhizobium opportunistum</name>
    <dbReference type="NCBI Taxonomy" id="593909"/>
    <lineage>
        <taxon>Bacteria</taxon>
        <taxon>Pseudomonadati</taxon>
        <taxon>Pseudomonadota</taxon>
        <taxon>Alphaproteobacteria</taxon>
        <taxon>Hyphomicrobiales</taxon>
        <taxon>Phyllobacteriaceae</taxon>
        <taxon>Mesorhizobium</taxon>
    </lineage>
</organism>
<dbReference type="EMBL" id="JAMYPJ010000012">
    <property type="protein sequence ID" value="MER8933535.1"/>
    <property type="molecule type" value="Genomic_DNA"/>
</dbReference>
<accession>A0ABV1YEF5</accession>
<proteinExistence type="predicted"/>
<dbReference type="PANTHER" id="PTHR48207">
    <property type="entry name" value="SUCCINATE--HYDROXYMETHYLGLUTARATE COA-TRANSFERASE"/>
    <property type="match status" value="1"/>
</dbReference>
<comment type="caution">
    <text evidence="3">The sequence shown here is derived from an EMBL/GenBank/DDBJ whole genome shotgun (WGS) entry which is preliminary data.</text>
</comment>
<dbReference type="InterPro" id="IPR044855">
    <property type="entry name" value="CoA-Trfase_III_dom3_sf"/>
</dbReference>
<dbReference type="RefSeq" id="WP_352569410.1">
    <property type="nucleotide sequence ID" value="NZ_JAMYMY010000032.1"/>
</dbReference>
<gene>
    <name evidence="3" type="ORF">NKI33_11225</name>
</gene>
<evidence type="ECO:0000256" key="1">
    <source>
        <dbReference type="ARBA" id="ARBA00022679"/>
    </source>
</evidence>
<evidence type="ECO:0000256" key="2">
    <source>
        <dbReference type="SAM" id="MobiDB-lite"/>
    </source>
</evidence>
<dbReference type="InterPro" id="IPR003673">
    <property type="entry name" value="CoA-Trfase_fam_III"/>
</dbReference>
<name>A0ABV1YEF5_9HYPH</name>
<dbReference type="Gene3D" id="3.30.1540.10">
    <property type="entry name" value="formyl-coa transferase, domain 3"/>
    <property type="match status" value="1"/>
</dbReference>
<dbReference type="Proteomes" id="UP001464387">
    <property type="component" value="Unassembled WGS sequence"/>
</dbReference>
<reference evidence="3 4" key="1">
    <citation type="journal article" date="2024" name="Proc. Natl. Acad. Sci. U.S.A.">
        <title>The evolutionary genomics of adaptation to stress in wild rhizobium bacteria.</title>
        <authorList>
            <person name="Kehlet-Delgado H."/>
            <person name="Montoya A.P."/>
            <person name="Jensen K.T."/>
            <person name="Wendlandt C.E."/>
            <person name="Dexheimer C."/>
            <person name="Roberts M."/>
            <person name="Torres Martinez L."/>
            <person name="Friesen M.L."/>
            <person name="Griffitts J.S."/>
            <person name="Porter S.S."/>
        </authorList>
    </citation>
    <scope>NUCLEOTIDE SEQUENCE [LARGE SCALE GENOMIC DNA]</scope>
    <source>
        <strain evidence="3 4">M0729</strain>
    </source>
</reference>
<evidence type="ECO:0000313" key="3">
    <source>
        <dbReference type="EMBL" id="MER8933535.1"/>
    </source>
</evidence>
<dbReference type="PANTHER" id="PTHR48207:SF3">
    <property type="entry name" value="SUCCINATE--HYDROXYMETHYLGLUTARATE COA-TRANSFERASE"/>
    <property type="match status" value="1"/>
</dbReference>
<dbReference type="InterPro" id="IPR023606">
    <property type="entry name" value="CoA-Trfase_III_dom_1_sf"/>
</dbReference>
<dbReference type="Gene3D" id="3.40.50.10540">
    <property type="entry name" value="Crotonobetainyl-coa:carnitine coa-transferase, domain 1"/>
    <property type="match status" value="1"/>
</dbReference>
<protein>
    <submittedName>
        <fullName evidence="3">CoA transferase</fullName>
    </submittedName>
</protein>
<dbReference type="SUPFAM" id="SSF89796">
    <property type="entry name" value="CoA-transferase family III (CaiB/BaiF)"/>
    <property type="match status" value="1"/>
</dbReference>
<dbReference type="Pfam" id="PF02515">
    <property type="entry name" value="CoA_transf_3"/>
    <property type="match status" value="1"/>
</dbReference>
<feature type="region of interest" description="Disordered" evidence="2">
    <location>
        <begin position="368"/>
        <end position="388"/>
    </location>
</feature>
<dbReference type="GO" id="GO:0016740">
    <property type="term" value="F:transferase activity"/>
    <property type="evidence" value="ECO:0007669"/>
    <property type="project" value="UniProtKB-KW"/>
</dbReference>
<evidence type="ECO:0000313" key="4">
    <source>
        <dbReference type="Proteomes" id="UP001464387"/>
    </source>
</evidence>